<dbReference type="Proteomes" id="UP000790347">
    <property type="component" value="Unassembled WGS sequence"/>
</dbReference>
<name>A0A922KWN9_DERFA</name>
<comment type="caution">
    <text evidence="1">The sequence shown here is derived from an EMBL/GenBank/DDBJ whole genome shotgun (WGS) entry which is preliminary data.</text>
</comment>
<reference evidence="1" key="1">
    <citation type="submission" date="2013-05" db="EMBL/GenBank/DDBJ databases">
        <authorList>
            <person name="Yim A.K.Y."/>
            <person name="Chan T.F."/>
            <person name="Ji K.M."/>
            <person name="Liu X.Y."/>
            <person name="Zhou J.W."/>
            <person name="Li R.Q."/>
            <person name="Yang K.Y."/>
            <person name="Li J."/>
            <person name="Li M."/>
            <person name="Law P.T.W."/>
            <person name="Wu Y.L."/>
            <person name="Cai Z.L."/>
            <person name="Qin H."/>
            <person name="Bao Y."/>
            <person name="Leung R.K.K."/>
            <person name="Ng P.K.S."/>
            <person name="Zou J."/>
            <person name="Zhong X.J."/>
            <person name="Ran P.X."/>
            <person name="Zhong N.S."/>
            <person name="Liu Z.G."/>
            <person name="Tsui S.K.W."/>
        </authorList>
    </citation>
    <scope>NUCLEOTIDE SEQUENCE</scope>
    <source>
        <strain evidence="1">Derf</strain>
        <tissue evidence="1">Whole organism</tissue>
    </source>
</reference>
<reference evidence="1" key="2">
    <citation type="journal article" date="2022" name="Res Sq">
        <title>Comparative Genomics Reveals Insights into the Divergent Evolution of Astigmatic Mites and Household Pest Adaptations.</title>
        <authorList>
            <person name="Xiong Q."/>
            <person name="Wan A.T.-Y."/>
            <person name="Liu X.-Y."/>
            <person name="Fung C.S.-H."/>
            <person name="Xiao X."/>
            <person name="Malainual N."/>
            <person name="Hou J."/>
            <person name="Wang L."/>
            <person name="Wang M."/>
            <person name="Yang K."/>
            <person name="Cui Y."/>
            <person name="Leung E."/>
            <person name="Nong W."/>
            <person name="Shin S.-K."/>
            <person name="Au S."/>
            <person name="Jeong K.Y."/>
            <person name="Chew F.T."/>
            <person name="Hui J."/>
            <person name="Leung T.F."/>
            <person name="Tungtrongchitr A."/>
            <person name="Zhong N."/>
            <person name="Liu Z."/>
            <person name="Tsui S."/>
        </authorList>
    </citation>
    <scope>NUCLEOTIDE SEQUENCE</scope>
    <source>
        <strain evidence="1">Derf</strain>
        <tissue evidence="1">Whole organism</tissue>
    </source>
</reference>
<sequence>MIDSFRSFCMTNNPHTTHSIISNNGEPLFGSLGHKTFAIIITIDWTLEIYSFIHSIKQKRQQQQQHNCEIK</sequence>
<protein>
    <submittedName>
        <fullName evidence="1">Uncharacterized protein</fullName>
    </submittedName>
</protein>
<organism evidence="1 2">
    <name type="scientific">Dermatophagoides farinae</name>
    <name type="common">American house dust mite</name>
    <dbReference type="NCBI Taxonomy" id="6954"/>
    <lineage>
        <taxon>Eukaryota</taxon>
        <taxon>Metazoa</taxon>
        <taxon>Ecdysozoa</taxon>
        <taxon>Arthropoda</taxon>
        <taxon>Chelicerata</taxon>
        <taxon>Arachnida</taxon>
        <taxon>Acari</taxon>
        <taxon>Acariformes</taxon>
        <taxon>Sarcoptiformes</taxon>
        <taxon>Astigmata</taxon>
        <taxon>Psoroptidia</taxon>
        <taxon>Analgoidea</taxon>
        <taxon>Pyroglyphidae</taxon>
        <taxon>Dermatophagoidinae</taxon>
        <taxon>Dermatophagoides</taxon>
    </lineage>
</organism>
<keyword evidence="2" id="KW-1185">Reference proteome</keyword>
<gene>
    <name evidence="1" type="ORF">DERF_014354</name>
</gene>
<proteinExistence type="predicted"/>
<evidence type="ECO:0000313" key="2">
    <source>
        <dbReference type="Proteomes" id="UP000790347"/>
    </source>
</evidence>
<evidence type="ECO:0000313" key="1">
    <source>
        <dbReference type="EMBL" id="KAH9493615.1"/>
    </source>
</evidence>
<dbReference type="EMBL" id="ASGP02000008">
    <property type="protein sequence ID" value="KAH9493615.1"/>
    <property type="molecule type" value="Genomic_DNA"/>
</dbReference>
<accession>A0A922KWN9</accession>
<dbReference type="AlphaFoldDB" id="A0A922KWN9"/>